<dbReference type="RefSeq" id="WP_108146314.1">
    <property type="nucleotide sequence ID" value="NZ_PYGR01000058.1"/>
</dbReference>
<dbReference type="Pfam" id="PF01420">
    <property type="entry name" value="Methylase_S"/>
    <property type="match status" value="2"/>
</dbReference>
<dbReference type="PANTHER" id="PTHR30408">
    <property type="entry name" value="TYPE-1 RESTRICTION ENZYME ECOKI SPECIFICITY PROTEIN"/>
    <property type="match status" value="1"/>
</dbReference>
<dbReference type="GO" id="GO:0003677">
    <property type="term" value="F:DNA binding"/>
    <property type="evidence" value="ECO:0007669"/>
    <property type="project" value="UniProtKB-KW"/>
</dbReference>
<dbReference type="REBASE" id="262910">
    <property type="entry name" value="S1.EmuH18EMORF11720P"/>
</dbReference>
<dbReference type="CDD" id="cd17283">
    <property type="entry name" value="RMtype1_S_Hpy180ORF7835P_TRD2-CR2_like"/>
    <property type="match status" value="1"/>
</dbReference>
<dbReference type="AlphaFoldDB" id="A0A2T5DA91"/>
<dbReference type="InterPro" id="IPR000055">
    <property type="entry name" value="Restrct_endonuc_typeI_TRD"/>
</dbReference>
<dbReference type="Gene3D" id="3.90.220.20">
    <property type="entry name" value="DNA methylase specificity domains"/>
    <property type="match status" value="2"/>
</dbReference>
<keyword evidence="5" id="KW-0378">Hydrolase</keyword>
<keyword evidence="2" id="KW-0680">Restriction system</keyword>
<dbReference type="Gene3D" id="1.10.287.1120">
    <property type="entry name" value="Bipartite methylase S protein"/>
    <property type="match status" value="1"/>
</dbReference>
<dbReference type="Proteomes" id="UP000244022">
    <property type="component" value="Unassembled WGS sequence"/>
</dbReference>
<feature type="domain" description="Type I restriction modification DNA specificity" evidence="4">
    <location>
        <begin position="89"/>
        <end position="189"/>
    </location>
</feature>
<gene>
    <name evidence="5" type="ORF">C6N14_11710</name>
</gene>
<dbReference type="GO" id="GO:0009307">
    <property type="term" value="P:DNA restriction-modification system"/>
    <property type="evidence" value="ECO:0007669"/>
    <property type="project" value="UniProtKB-KW"/>
</dbReference>
<dbReference type="GO" id="GO:0004519">
    <property type="term" value="F:endonuclease activity"/>
    <property type="evidence" value="ECO:0007669"/>
    <property type="project" value="UniProtKB-KW"/>
</dbReference>
<keyword evidence="3" id="KW-0238">DNA-binding</keyword>
<evidence type="ECO:0000256" key="3">
    <source>
        <dbReference type="ARBA" id="ARBA00023125"/>
    </source>
</evidence>
<dbReference type="SUPFAM" id="SSF116734">
    <property type="entry name" value="DNA methylase specificity domain"/>
    <property type="match status" value="2"/>
</dbReference>
<evidence type="ECO:0000256" key="2">
    <source>
        <dbReference type="ARBA" id="ARBA00022747"/>
    </source>
</evidence>
<feature type="domain" description="Type I restriction modification DNA specificity" evidence="4">
    <location>
        <begin position="217"/>
        <end position="392"/>
    </location>
</feature>
<comment type="caution">
    <text evidence="5">The sequence shown here is derived from an EMBL/GenBank/DDBJ whole genome shotgun (WGS) entry which is preliminary data.</text>
</comment>
<dbReference type="EMBL" id="PYGR01000058">
    <property type="protein sequence ID" value="PTO34528.1"/>
    <property type="molecule type" value="Genomic_DNA"/>
</dbReference>
<accession>A0A2T5DA91</accession>
<dbReference type="PANTHER" id="PTHR30408:SF12">
    <property type="entry name" value="TYPE I RESTRICTION ENZYME MJAVIII SPECIFICITY SUBUNIT"/>
    <property type="match status" value="1"/>
</dbReference>
<keyword evidence="5" id="KW-0540">Nuclease</keyword>
<sequence length="404" mass="46925">MNKEKKNTPIIRFKGFSDDWEQRKFGLLFEKNLEKNKNSEFDASRTISIATMHFKEEGNGAAESSLATYKVLRVGDIAYEGHTSKQFAFGRFVLNDIGDGIMSPRFTTLRPTSERPISFWKQYIHYEPIMRHLLVRSTKNGTMMNELVIPDLEKESLLVPSESEQKQIGAFFDKLDETIALHQRKLKQLMRLKQGFLQVLFANEATIPKVRFANFTEEWEQRKLGKLATIVRGASPRPIQDPKWFDTESEVGWLRISDVTEQDGRIYYLEQHISKLGQEKTRVLLEPHLLLSIAATVGKPVVNYVKTGVHDGFLIFLNAIFEREFMFQWLEMFRPKWQKYGQPGSQVNLNSELVRNQEISIPNNEEQQKIGAFFKQLDKTITLQQKKISQLKNLKKALLQSMFI</sequence>
<dbReference type="InterPro" id="IPR052021">
    <property type="entry name" value="Type-I_RS_S_subunit"/>
</dbReference>
<organism evidence="5 6">
    <name type="scientific">Enterococcus mundtii</name>
    <dbReference type="NCBI Taxonomy" id="53346"/>
    <lineage>
        <taxon>Bacteria</taxon>
        <taxon>Bacillati</taxon>
        <taxon>Bacillota</taxon>
        <taxon>Bacilli</taxon>
        <taxon>Lactobacillales</taxon>
        <taxon>Enterococcaceae</taxon>
        <taxon>Enterococcus</taxon>
    </lineage>
</organism>
<evidence type="ECO:0000259" key="4">
    <source>
        <dbReference type="Pfam" id="PF01420"/>
    </source>
</evidence>
<evidence type="ECO:0000313" key="6">
    <source>
        <dbReference type="Proteomes" id="UP000244022"/>
    </source>
</evidence>
<reference evidence="5 6" key="1">
    <citation type="submission" date="2018-03" db="EMBL/GenBank/DDBJ databases">
        <title>Draft genome sequences of four Enterococcus mundtii strains isolated from beef slaughterhouses in Kenya.</title>
        <authorList>
            <person name="Wambui J."/>
            <person name="Stevens M."/>
            <person name="Njage P."/>
            <person name="Stephan R."/>
            <person name="Tasara T."/>
        </authorList>
    </citation>
    <scope>NUCLEOTIDE SEQUENCE [LARGE SCALE GENOMIC DNA]</scope>
    <source>
        <strain evidence="5 6">H18-EM</strain>
    </source>
</reference>
<proteinExistence type="inferred from homology"/>
<name>A0A2T5DA91_ENTMU</name>
<dbReference type="InterPro" id="IPR044946">
    <property type="entry name" value="Restrct_endonuc_typeI_TRD_sf"/>
</dbReference>
<protein>
    <submittedName>
        <fullName evidence="5">Restriction endonuclease subunit S</fullName>
    </submittedName>
</protein>
<evidence type="ECO:0000313" key="5">
    <source>
        <dbReference type="EMBL" id="PTO34528.1"/>
    </source>
</evidence>
<keyword evidence="5" id="KW-0255">Endonuclease</keyword>
<evidence type="ECO:0000256" key="1">
    <source>
        <dbReference type="ARBA" id="ARBA00010923"/>
    </source>
</evidence>
<comment type="similarity">
    <text evidence="1">Belongs to the type-I restriction system S methylase family.</text>
</comment>